<sequence>MAEKKKQRKSGDRTILLWLAVLLLLTGEFFCFAWCRVQSVDLRYDITRNTDLAATLAARQKDLKIELARLRSPTRIMDIARTRLDMVMPNTDQVELIP</sequence>
<dbReference type="KEGG" id="dol:Dole_2794"/>
<reference evidence="1 2" key="1">
    <citation type="submission" date="2007-10" db="EMBL/GenBank/DDBJ databases">
        <title>Complete sequence of Desulfococcus oleovorans Hxd3.</title>
        <authorList>
            <consortium name="US DOE Joint Genome Institute"/>
            <person name="Copeland A."/>
            <person name="Lucas S."/>
            <person name="Lapidus A."/>
            <person name="Barry K."/>
            <person name="Glavina del Rio T."/>
            <person name="Dalin E."/>
            <person name="Tice H."/>
            <person name="Pitluck S."/>
            <person name="Kiss H."/>
            <person name="Brettin T."/>
            <person name="Bruce D."/>
            <person name="Detter J.C."/>
            <person name="Han C."/>
            <person name="Schmutz J."/>
            <person name="Larimer F."/>
            <person name="Land M."/>
            <person name="Hauser L."/>
            <person name="Kyrpides N."/>
            <person name="Kim E."/>
            <person name="Wawrik B."/>
            <person name="Richardson P."/>
        </authorList>
    </citation>
    <scope>NUCLEOTIDE SEQUENCE [LARGE SCALE GENOMIC DNA]</scope>
    <source>
        <strain evidence="2">DSM 6200 / JCM 39069 / Hxd3</strain>
    </source>
</reference>
<gene>
    <name evidence="1" type="ordered locus">Dole_2794</name>
</gene>
<organism evidence="1 2">
    <name type="scientific">Desulfosudis oleivorans (strain DSM 6200 / JCM 39069 / Hxd3)</name>
    <name type="common">Desulfococcus oleovorans</name>
    <dbReference type="NCBI Taxonomy" id="96561"/>
    <lineage>
        <taxon>Bacteria</taxon>
        <taxon>Pseudomonadati</taxon>
        <taxon>Thermodesulfobacteriota</taxon>
        <taxon>Desulfobacteria</taxon>
        <taxon>Desulfobacterales</taxon>
        <taxon>Desulfosudaceae</taxon>
        <taxon>Desulfosudis</taxon>
    </lineage>
</organism>
<proteinExistence type="predicted"/>
<name>A8ZXX0_DESOH</name>
<dbReference type="AlphaFoldDB" id="A8ZXX0"/>
<dbReference type="HOGENOM" id="CLU_2368217_0_0_7"/>
<accession>A8ZXX0</accession>
<dbReference type="STRING" id="96561.Dole_2794"/>
<dbReference type="Proteomes" id="UP000008561">
    <property type="component" value="Chromosome"/>
</dbReference>
<dbReference type="Pfam" id="PF04977">
    <property type="entry name" value="DivIC"/>
    <property type="match status" value="1"/>
</dbReference>
<evidence type="ECO:0000313" key="1">
    <source>
        <dbReference type="EMBL" id="ABW68597.1"/>
    </source>
</evidence>
<dbReference type="RefSeq" id="WP_012176208.1">
    <property type="nucleotide sequence ID" value="NC_009943.1"/>
</dbReference>
<keyword evidence="2" id="KW-1185">Reference proteome</keyword>
<dbReference type="InterPro" id="IPR007060">
    <property type="entry name" value="FtsL/DivIC"/>
</dbReference>
<evidence type="ECO:0000313" key="2">
    <source>
        <dbReference type="Proteomes" id="UP000008561"/>
    </source>
</evidence>
<dbReference type="OrthoDB" id="5421767at2"/>
<protein>
    <submittedName>
        <fullName evidence="1">Conserved hypothetical membrane protein</fullName>
    </submittedName>
</protein>
<dbReference type="EMBL" id="CP000859">
    <property type="protein sequence ID" value="ABW68597.1"/>
    <property type="molecule type" value="Genomic_DNA"/>
</dbReference>